<evidence type="ECO:0000313" key="4">
    <source>
        <dbReference type="Proteomes" id="UP000799753"/>
    </source>
</evidence>
<protein>
    <recommendedName>
        <fullName evidence="2">ASX DEUBAD domain-containing protein</fullName>
    </recommendedName>
</protein>
<feature type="compositionally biased region" description="Basic and acidic residues" evidence="1">
    <location>
        <begin position="159"/>
        <end position="168"/>
    </location>
</feature>
<organism evidence="3 4">
    <name type="scientific">Massarina eburnea CBS 473.64</name>
    <dbReference type="NCBI Taxonomy" id="1395130"/>
    <lineage>
        <taxon>Eukaryota</taxon>
        <taxon>Fungi</taxon>
        <taxon>Dikarya</taxon>
        <taxon>Ascomycota</taxon>
        <taxon>Pezizomycotina</taxon>
        <taxon>Dothideomycetes</taxon>
        <taxon>Pleosporomycetidae</taxon>
        <taxon>Pleosporales</taxon>
        <taxon>Massarineae</taxon>
        <taxon>Massarinaceae</taxon>
        <taxon>Massarina</taxon>
    </lineage>
</organism>
<dbReference type="EMBL" id="MU006784">
    <property type="protein sequence ID" value="KAF2640860.1"/>
    <property type="molecule type" value="Genomic_DNA"/>
</dbReference>
<name>A0A6A6RZW0_9PLEO</name>
<sequence>MALPVRSPRTSQDLLPISQPSNPSSFNPSTSNPIVDATPAANIATSHYQRRDTYPPQTPNSKSSKMCSPLQGSSPLSSPLSTIATPPTSWFGSNASKMVHEFAADPVKDSSSAQDLNGTTKAAAAAIGLQVPVSPRPTKSAKPMKSTKSTSSSKVKKRSYTETDEKPSPMKSKKPKKALRTPPPTTTSTRPSRSRKAPERFGDIPQTPKRAQNPRRVPATSKVFDPEYITTNPKSRLVKTDVYHLLLANDAWSSLTVPEKNILFSKIPKSNVNVRLLKQIENGEVADTVRPEDFQINFTVFRTDVAKFKQELEDGYLTKTWQAVSEQAAIDRADGMFDAWKADEYESWWGQKGSD</sequence>
<dbReference type="AlphaFoldDB" id="A0A6A6RZW0"/>
<feature type="compositionally biased region" description="Low complexity" evidence="1">
    <location>
        <begin position="138"/>
        <end position="153"/>
    </location>
</feature>
<gene>
    <name evidence="3" type="ORF">P280DRAFT_469548</name>
</gene>
<feature type="compositionally biased region" description="Low complexity" evidence="1">
    <location>
        <begin position="16"/>
        <end position="33"/>
    </location>
</feature>
<reference evidence="3" key="1">
    <citation type="journal article" date="2020" name="Stud. Mycol.">
        <title>101 Dothideomycetes genomes: a test case for predicting lifestyles and emergence of pathogens.</title>
        <authorList>
            <person name="Haridas S."/>
            <person name="Albert R."/>
            <person name="Binder M."/>
            <person name="Bloem J."/>
            <person name="Labutti K."/>
            <person name="Salamov A."/>
            <person name="Andreopoulos B."/>
            <person name="Baker S."/>
            <person name="Barry K."/>
            <person name="Bills G."/>
            <person name="Bluhm B."/>
            <person name="Cannon C."/>
            <person name="Castanera R."/>
            <person name="Culley D."/>
            <person name="Daum C."/>
            <person name="Ezra D."/>
            <person name="Gonzalez J."/>
            <person name="Henrissat B."/>
            <person name="Kuo A."/>
            <person name="Liang C."/>
            <person name="Lipzen A."/>
            <person name="Lutzoni F."/>
            <person name="Magnuson J."/>
            <person name="Mondo S."/>
            <person name="Nolan M."/>
            <person name="Ohm R."/>
            <person name="Pangilinan J."/>
            <person name="Park H.-J."/>
            <person name="Ramirez L."/>
            <person name="Alfaro M."/>
            <person name="Sun H."/>
            <person name="Tritt A."/>
            <person name="Yoshinaga Y."/>
            <person name="Zwiers L.-H."/>
            <person name="Turgeon B."/>
            <person name="Goodwin S."/>
            <person name="Spatafora J."/>
            <person name="Crous P."/>
            <person name="Grigoriev I."/>
        </authorList>
    </citation>
    <scope>NUCLEOTIDE SEQUENCE</scope>
    <source>
        <strain evidence="3">CBS 473.64</strain>
    </source>
</reference>
<dbReference type="Pfam" id="PF13919">
    <property type="entry name" value="ASXH"/>
    <property type="match status" value="1"/>
</dbReference>
<feature type="region of interest" description="Disordered" evidence="1">
    <location>
        <begin position="1"/>
        <end position="93"/>
    </location>
</feature>
<feature type="compositionally biased region" description="Low complexity" evidence="1">
    <location>
        <begin position="68"/>
        <end position="89"/>
    </location>
</feature>
<accession>A0A6A6RZW0</accession>
<dbReference type="Proteomes" id="UP000799753">
    <property type="component" value="Unassembled WGS sequence"/>
</dbReference>
<keyword evidence="4" id="KW-1185">Reference proteome</keyword>
<proteinExistence type="predicted"/>
<evidence type="ECO:0000313" key="3">
    <source>
        <dbReference type="EMBL" id="KAF2640860.1"/>
    </source>
</evidence>
<dbReference type="OrthoDB" id="2289918at2759"/>
<evidence type="ECO:0000256" key="1">
    <source>
        <dbReference type="SAM" id="MobiDB-lite"/>
    </source>
</evidence>
<dbReference type="InterPro" id="IPR028020">
    <property type="entry name" value="ASX_DEUBAD_dom"/>
</dbReference>
<feature type="domain" description="ASX DEUBAD" evidence="2">
    <location>
        <begin position="221"/>
        <end position="351"/>
    </location>
</feature>
<evidence type="ECO:0000259" key="2">
    <source>
        <dbReference type="Pfam" id="PF13919"/>
    </source>
</evidence>
<feature type="region of interest" description="Disordered" evidence="1">
    <location>
        <begin position="127"/>
        <end position="217"/>
    </location>
</feature>